<dbReference type="Pfam" id="PF13378">
    <property type="entry name" value="MR_MLE_C"/>
    <property type="match status" value="1"/>
</dbReference>
<dbReference type="Gene3D" id="3.30.390.10">
    <property type="entry name" value="Enolase-like, N-terminal domain"/>
    <property type="match status" value="1"/>
</dbReference>
<sequence length="378" mass="40907">MPGPTPALPPSEDWELFRIAVSARTEWLVLRVTCEDGAYGYGECSDAGSLDTVVRELRRFAGPFDPVAPSSDGPGDFYARDDFATVTVRGGVQQARLDRTARRVGVPLRRLLSPQDTLGTVELYANLNRAPGGRAPHQVAATAEAAARDGFTAVKLAPFDTPDPTSRHDLARIGLDRVRAVRAAVGDGIDVMVDAHQRLALDELTPLLGPFEDLGLYWLEDGVGIERPGELAELRARTELPLAGGEFARRRSDIHAVRGLLDVLLPDVKHAGGPLAVLDLVNQMAFKARISLHNPSGPVATLHAAHIAPTDPALAERLEYAYGEVDWRADVVHGAERIQRGRLTVPEAPGIGLELDTEHPAVTRVWSGRLEPRPSCCR</sequence>
<dbReference type="InterPro" id="IPR013342">
    <property type="entry name" value="Mandelate_racemase_C"/>
</dbReference>
<organism evidence="5 6">
    <name type="scientific">Streptomyces prunicolor</name>
    <dbReference type="NCBI Taxonomy" id="67348"/>
    <lineage>
        <taxon>Bacteria</taxon>
        <taxon>Bacillati</taxon>
        <taxon>Actinomycetota</taxon>
        <taxon>Actinomycetes</taxon>
        <taxon>Kitasatosporales</taxon>
        <taxon>Streptomycetaceae</taxon>
        <taxon>Streptomyces</taxon>
    </lineage>
</organism>
<reference evidence="5 6" key="1">
    <citation type="submission" date="2023-10" db="EMBL/GenBank/DDBJ databases">
        <title>Characterization of rhizosphere-enriched actinobacteria from wheat plants lab-grown on chernevaya soil.</title>
        <authorList>
            <person name="Tikhonova E.N."/>
            <person name="Konopkin A."/>
            <person name="Kravchenko I.K."/>
        </authorList>
    </citation>
    <scope>NUCLEOTIDE SEQUENCE [LARGE SCALE GENOMIC DNA]</scope>
    <source>
        <strain evidence="5 6">RR29</strain>
    </source>
</reference>
<dbReference type="SUPFAM" id="SSF54826">
    <property type="entry name" value="Enolase N-terminal domain-like"/>
    <property type="match status" value="1"/>
</dbReference>
<dbReference type="PANTHER" id="PTHR48080">
    <property type="entry name" value="D-GALACTONATE DEHYDRATASE-RELATED"/>
    <property type="match status" value="1"/>
</dbReference>
<dbReference type="SUPFAM" id="SSF51604">
    <property type="entry name" value="Enolase C-terminal domain-like"/>
    <property type="match status" value="1"/>
</dbReference>
<dbReference type="InterPro" id="IPR029065">
    <property type="entry name" value="Enolase_C-like"/>
</dbReference>
<evidence type="ECO:0000256" key="1">
    <source>
        <dbReference type="ARBA" id="ARBA00001426"/>
    </source>
</evidence>
<evidence type="ECO:0000313" key="5">
    <source>
        <dbReference type="EMBL" id="MDV7219048.1"/>
    </source>
</evidence>
<comment type="catalytic activity">
    <reaction evidence="1">
        <text>D-glucarate = 5-dehydro-4-deoxy-D-glucarate + H2O</text>
        <dbReference type="Rhea" id="RHEA:14573"/>
        <dbReference type="ChEBI" id="CHEBI:15377"/>
        <dbReference type="ChEBI" id="CHEBI:30612"/>
        <dbReference type="ChEBI" id="CHEBI:42819"/>
        <dbReference type="EC" id="4.2.1.40"/>
    </reaction>
</comment>
<evidence type="ECO:0000256" key="2">
    <source>
        <dbReference type="ARBA" id="ARBA00005183"/>
    </source>
</evidence>
<name>A0ABU4FEM5_9ACTN</name>
<accession>A0ABU4FEM5</accession>
<protein>
    <recommendedName>
        <fullName evidence="3">glucarate dehydratase</fullName>
        <ecNumber evidence="3">4.2.1.40</ecNumber>
    </recommendedName>
</protein>
<dbReference type="Proteomes" id="UP001187346">
    <property type="component" value="Unassembled WGS sequence"/>
</dbReference>
<comment type="caution">
    <text evidence="5">The sequence shown here is derived from an EMBL/GenBank/DDBJ whole genome shotgun (WGS) entry which is preliminary data.</text>
</comment>
<feature type="domain" description="Mandelate racemase/muconate lactonizing enzyme C-terminal" evidence="4">
    <location>
        <begin position="136"/>
        <end position="241"/>
    </location>
</feature>
<dbReference type="InterPro" id="IPR029017">
    <property type="entry name" value="Enolase-like_N"/>
</dbReference>
<dbReference type="Gene3D" id="3.20.20.120">
    <property type="entry name" value="Enolase-like C-terminal domain"/>
    <property type="match status" value="1"/>
</dbReference>
<proteinExistence type="predicted"/>
<dbReference type="InterPro" id="IPR034593">
    <property type="entry name" value="DgoD-like"/>
</dbReference>
<gene>
    <name evidence="5" type="ORF">R5A26_24150</name>
</gene>
<dbReference type="SMART" id="SM00922">
    <property type="entry name" value="MR_MLE"/>
    <property type="match status" value="1"/>
</dbReference>
<comment type="pathway">
    <text evidence="2">Carbohydrate acid metabolism; D-glucarate degradation; 2,5-dioxopentanoate from D-glucarate: step 1/2.</text>
</comment>
<evidence type="ECO:0000313" key="6">
    <source>
        <dbReference type="Proteomes" id="UP001187346"/>
    </source>
</evidence>
<evidence type="ECO:0000256" key="3">
    <source>
        <dbReference type="ARBA" id="ARBA00011973"/>
    </source>
</evidence>
<keyword evidence="6" id="KW-1185">Reference proteome</keyword>
<dbReference type="RefSeq" id="WP_317773131.1">
    <property type="nucleotide sequence ID" value="NZ_JAWMAJ010000082.1"/>
</dbReference>
<evidence type="ECO:0000259" key="4">
    <source>
        <dbReference type="SMART" id="SM00922"/>
    </source>
</evidence>
<dbReference type="PANTHER" id="PTHR48080:SF4">
    <property type="entry name" value="GLUCARATE DEHYDRATASE"/>
    <property type="match status" value="1"/>
</dbReference>
<dbReference type="EMBL" id="JAWMAJ010000082">
    <property type="protein sequence ID" value="MDV7219048.1"/>
    <property type="molecule type" value="Genomic_DNA"/>
</dbReference>
<dbReference type="InterPro" id="IPR036849">
    <property type="entry name" value="Enolase-like_C_sf"/>
</dbReference>
<dbReference type="EC" id="4.2.1.40" evidence="3"/>